<keyword evidence="1" id="KW-0175">Coiled coil</keyword>
<reference evidence="3 4" key="1">
    <citation type="submission" date="2019-05" db="EMBL/GenBank/DDBJ databases">
        <title>Algicella ahnfeltiae gen. nov., sp. nov., a novel marine bacterium of the family Flavobacteriaceae isolated from a red alga.</title>
        <authorList>
            <person name="Nedashkovskaya O.I."/>
            <person name="Kukhlevskiy A.D."/>
            <person name="Kim S.-G."/>
            <person name="Zhukova N.V."/>
            <person name="Mikhailov V.V."/>
        </authorList>
    </citation>
    <scope>NUCLEOTIDE SEQUENCE [LARGE SCALE GENOMIC DNA]</scope>
    <source>
        <strain evidence="3 4">10Alg115</strain>
    </source>
</reference>
<dbReference type="OrthoDB" id="1048788at2"/>
<sequence length="357" mass="41208">MKKLTVYQLLSLLLVVQILLVKLLSHFPNTIDLYYSNGIYPIISNIFRFTFSWIPFSVGDILYFLIGLSLVIGIVKWIKSKFKNTGQQLFKLGAYFSVFYFLFHFLWGLNYYRNSLYTNLELKKEKITIENLSALTEKLLENLKQTQHQLESNDSLAVLVPYSKTEILEKTQLAYTTLAEEFPVYTYKNVSLKKSLFSLPLSYMGFAGYLNPISGEAQVNSYVPKVNLPAITCHEVAHQLGIGFEDEANFIGFLAATKSNDLYFIYSAYLKALRFSIAGLYLLDENAAKSYIEKIPKGVLKNINESEEFWLAYQNKLEPFFKIFYDGYLKANQQKEGMKTYSRMVNLLIAYDQKYGI</sequence>
<gene>
    <name evidence="3" type="ORF">FF125_10180</name>
</gene>
<keyword evidence="4" id="KW-1185">Reference proteome</keyword>
<proteinExistence type="predicted"/>
<dbReference type="AlphaFoldDB" id="A0A5B7TU65"/>
<keyword evidence="2" id="KW-0812">Transmembrane</keyword>
<keyword evidence="2" id="KW-1133">Transmembrane helix</keyword>
<feature type="transmembrane region" description="Helical" evidence="2">
    <location>
        <begin position="61"/>
        <end position="78"/>
    </location>
</feature>
<accession>A0A5B7TU65</accession>
<dbReference type="Proteomes" id="UP000306229">
    <property type="component" value="Chromosome"/>
</dbReference>
<dbReference type="EMBL" id="CP040749">
    <property type="protein sequence ID" value="QCX38784.1"/>
    <property type="molecule type" value="Genomic_DNA"/>
</dbReference>
<protein>
    <submittedName>
        <fullName evidence="3">DUF3810 domain-containing protein</fullName>
    </submittedName>
</protein>
<feature type="coiled-coil region" evidence="1">
    <location>
        <begin position="122"/>
        <end position="149"/>
    </location>
</feature>
<feature type="transmembrane region" description="Helical" evidence="2">
    <location>
        <begin position="90"/>
        <end position="109"/>
    </location>
</feature>
<dbReference type="Pfam" id="PF12725">
    <property type="entry name" value="DUF3810"/>
    <property type="match status" value="1"/>
</dbReference>
<dbReference type="RefSeq" id="WP_138949668.1">
    <property type="nucleotide sequence ID" value="NZ_CP040749.1"/>
</dbReference>
<evidence type="ECO:0000313" key="3">
    <source>
        <dbReference type="EMBL" id="QCX38784.1"/>
    </source>
</evidence>
<evidence type="ECO:0000313" key="4">
    <source>
        <dbReference type="Proteomes" id="UP000306229"/>
    </source>
</evidence>
<feature type="transmembrane region" description="Helical" evidence="2">
    <location>
        <begin position="6"/>
        <end position="25"/>
    </location>
</feature>
<dbReference type="KEGG" id="fbe:FF125_10180"/>
<organism evidence="3 4">
    <name type="scientific">Aureibaculum algae</name>
    <dbReference type="NCBI Taxonomy" id="2584122"/>
    <lineage>
        <taxon>Bacteria</taxon>
        <taxon>Pseudomonadati</taxon>
        <taxon>Bacteroidota</taxon>
        <taxon>Flavobacteriia</taxon>
        <taxon>Flavobacteriales</taxon>
        <taxon>Flavobacteriaceae</taxon>
        <taxon>Aureibaculum</taxon>
    </lineage>
</organism>
<dbReference type="InterPro" id="IPR024294">
    <property type="entry name" value="DUF3810"/>
</dbReference>
<evidence type="ECO:0000256" key="2">
    <source>
        <dbReference type="SAM" id="Phobius"/>
    </source>
</evidence>
<name>A0A5B7TU65_9FLAO</name>
<keyword evidence="2" id="KW-0472">Membrane</keyword>
<evidence type="ECO:0000256" key="1">
    <source>
        <dbReference type="SAM" id="Coils"/>
    </source>
</evidence>